<name>A0AAU7GCN2_9MICO</name>
<evidence type="ECO:0008006" key="2">
    <source>
        <dbReference type="Google" id="ProtNLM"/>
    </source>
</evidence>
<organism evidence="1">
    <name type="scientific">Leifsonia sp. NPDC080035</name>
    <dbReference type="NCBI Taxonomy" id="3143936"/>
    <lineage>
        <taxon>Bacteria</taxon>
        <taxon>Bacillati</taxon>
        <taxon>Actinomycetota</taxon>
        <taxon>Actinomycetes</taxon>
        <taxon>Micrococcales</taxon>
        <taxon>Microbacteriaceae</taxon>
        <taxon>Leifsonia</taxon>
    </lineage>
</organism>
<accession>A0AAU7GCN2</accession>
<proteinExistence type="predicted"/>
<sequence length="219" mass="23586">MELEHAARMKMRSGKVLRVRGTTALLVLGAAGTLLCGCAHPVPTSTGFAAASPTPTTTTVGCVTYTSEGDQVWTHPYVGDQRDVAAPLEEIANTHPDEVAGTAFCSGYVGFAIFVKDGSRQVLDEIDALKQRLPVARIDIHEVPHSLNEMLHFMDLIDTDSAPMIRGLHPNIYTGGLTIWIATPEDEEWARQVVKGSVGDIPLSFKVTTGIATTMPYQP</sequence>
<dbReference type="AlphaFoldDB" id="A0AAU7GCN2"/>
<evidence type="ECO:0000313" key="1">
    <source>
        <dbReference type="EMBL" id="XBM48677.1"/>
    </source>
</evidence>
<protein>
    <recommendedName>
        <fullName evidence="2">Lipoprotein</fullName>
    </recommendedName>
</protein>
<dbReference type="EMBL" id="CP157390">
    <property type="protein sequence ID" value="XBM48677.1"/>
    <property type="molecule type" value="Genomic_DNA"/>
</dbReference>
<gene>
    <name evidence="1" type="ORF">AAME72_02195</name>
</gene>
<dbReference type="RefSeq" id="WP_348788622.1">
    <property type="nucleotide sequence ID" value="NZ_CP157390.1"/>
</dbReference>
<reference evidence="1" key="1">
    <citation type="submission" date="2024-05" db="EMBL/GenBank/DDBJ databases">
        <title>The Natural Products Discovery Center: Release of the First 8490 Sequenced Strains for Exploring Actinobacteria Biosynthetic Diversity.</title>
        <authorList>
            <person name="Kalkreuter E."/>
            <person name="Kautsar S.A."/>
            <person name="Yang D."/>
            <person name="Bader C.D."/>
            <person name="Teijaro C.N."/>
            <person name="Fluegel L."/>
            <person name="Davis C.M."/>
            <person name="Simpson J.R."/>
            <person name="Lauterbach L."/>
            <person name="Steele A.D."/>
            <person name="Gui C."/>
            <person name="Meng S."/>
            <person name="Li G."/>
            <person name="Viehrig K."/>
            <person name="Ye F."/>
            <person name="Su P."/>
            <person name="Kiefer A.F."/>
            <person name="Nichols A."/>
            <person name="Cepeda A.J."/>
            <person name="Yan W."/>
            <person name="Fan B."/>
            <person name="Jiang Y."/>
            <person name="Adhikari A."/>
            <person name="Zheng C.-J."/>
            <person name="Schuster L."/>
            <person name="Cowan T.M."/>
            <person name="Smanski M.J."/>
            <person name="Chevrette M.G."/>
            <person name="de Carvalho L.P.S."/>
            <person name="Shen B."/>
        </authorList>
    </citation>
    <scope>NUCLEOTIDE SEQUENCE</scope>
    <source>
        <strain evidence="1">NPDC080035</strain>
    </source>
</reference>